<keyword evidence="1" id="KW-0732">Signal</keyword>
<evidence type="ECO:0000313" key="2">
    <source>
        <dbReference type="EMBL" id="KAJ6030952.1"/>
    </source>
</evidence>
<keyword evidence="3" id="KW-1185">Reference proteome</keyword>
<dbReference type="AlphaFoldDB" id="A0AAD6I5E0"/>
<comment type="caution">
    <text evidence="2">The sequence shown here is derived from an EMBL/GenBank/DDBJ whole genome shotgun (WGS) entry which is preliminary data.</text>
</comment>
<accession>A0AAD6I5E0</accession>
<evidence type="ECO:0008006" key="4">
    <source>
        <dbReference type="Google" id="ProtNLM"/>
    </source>
</evidence>
<protein>
    <recommendedName>
        <fullName evidence="4">Secreted protein</fullName>
    </recommendedName>
</protein>
<sequence length="135" mass="13938">MMKIFFVATFAFLTAIGEVSARGVGAGDGGHGVAAGHGVGSGGGSGGGSSTPNYATETAKVTRYLTSCNEPSIKYCKALDQGWDCAMVQQSPGQDAIPICHTYDTQFTNDAEDVINCGQACSLNNLPNTGYYVPE</sequence>
<dbReference type="Proteomes" id="UP001219568">
    <property type="component" value="Unassembled WGS sequence"/>
</dbReference>
<evidence type="ECO:0000256" key="1">
    <source>
        <dbReference type="SAM" id="SignalP"/>
    </source>
</evidence>
<proteinExistence type="predicted"/>
<reference evidence="2" key="1">
    <citation type="journal article" date="2023" name="IMA Fungus">
        <title>Comparative genomic study of the Penicillium genus elucidates a diverse pangenome and 15 lateral gene transfer events.</title>
        <authorList>
            <person name="Petersen C."/>
            <person name="Sorensen T."/>
            <person name="Nielsen M.R."/>
            <person name="Sondergaard T.E."/>
            <person name="Sorensen J.L."/>
            <person name="Fitzpatrick D.A."/>
            <person name="Frisvad J.C."/>
            <person name="Nielsen K.L."/>
        </authorList>
    </citation>
    <scope>NUCLEOTIDE SEQUENCE</scope>
    <source>
        <strain evidence="2">IBT 15450</strain>
    </source>
</reference>
<gene>
    <name evidence="2" type="ORF">N7460_010014</name>
</gene>
<name>A0AAD6I5E0_PENCN</name>
<feature type="signal peptide" evidence="1">
    <location>
        <begin position="1"/>
        <end position="21"/>
    </location>
</feature>
<reference evidence="2" key="2">
    <citation type="submission" date="2023-01" db="EMBL/GenBank/DDBJ databases">
        <authorList>
            <person name="Petersen C."/>
        </authorList>
    </citation>
    <scope>NUCLEOTIDE SEQUENCE</scope>
    <source>
        <strain evidence="2">IBT 15450</strain>
    </source>
</reference>
<evidence type="ECO:0000313" key="3">
    <source>
        <dbReference type="Proteomes" id="UP001219568"/>
    </source>
</evidence>
<dbReference type="EMBL" id="JAQJZL010000013">
    <property type="protein sequence ID" value="KAJ6030952.1"/>
    <property type="molecule type" value="Genomic_DNA"/>
</dbReference>
<organism evidence="2 3">
    <name type="scientific">Penicillium canescens</name>
    <dbReference type="NCBI Taxonomy" id="5083"/>
    <lineage>
        <taxon>Eukaryota</taxon>
        <taxon>Fungi</taxon>
        <taxon>Dikarya</taxon>
        <taxon>Ascomycota</taxon>
        <taxon>Pezizomycotina</taxon>
        <taxon>Eurotiomycetes</taxon>
        <taxon>Eurotiomycetidae</taxon>
        <taxon>Eurotiales</taxon>
        <taxon>Aspergillaceae</taxon>
        <taxon>Penicillium</taxon>
    </lineage>
</organism>
<feature type="chain" id="PRO_5042084438" description="Secreted protein" evidence="1">
    <location>
        <begin position="22"/>
        <end position="135"/>
    </location>
</feature>